<dbReference type="Proteomes" id="UP000054538">
    <property type="component" value="Unassembled WGS sequence"/>
</dbReference>
<gene>
    <name evidence="1" type="ORF">PAXRUDRAFT_14095</name>
</gene>
<keyword evidence="2" id="KW-1185">Reference proteome</keyword>
<reference evidence="2" key="2">
    <citation type="submission" date="2015-01" db="EMBL/GenBank/DDBJ databases">
        <title>Evolutionary Origins and Diversification of the Mycorrhizal Mutualists.</title>
        <authorList>
            <consortium name="DOE Joint Genome Institute"/>
            <consortium name="Mycorrhizal Genomics Consortium"/>
            <person name="Kohler A."/>
            <person name="Kuo A."/>
            <person name="Nagy L.G."/>
            <person name="Floudas D."/>
            <person name="Copeland A."/>
            <person name="Barry K.W."/>
            <person name="Cichocki N."/>
            <person name="Veneault-Fourrey C."/>
            <person name="LaButti K."/>
            <person name="Lindquist E.A."/>
            <person name="Lipzen A."/>
            <person name="Lundell T."/>
            <person name="Morin E."/>
            <person name="Murat C."/>
            <person name="Riley R."/>
            <person name="Ohm R."/>
            <person name="Sun H."/>
            <person name="Tunlid A."/>
            <person name="Henrissat B."/>
            <person name="Grigoriev I.V."/>
            <person name="Hibbett D.S."/>
            <person name="Martin F."/>
        </authorList>
    </citation>
    <scope>NUCLEOTIDE SEQUENCE [LARGE SCALE GENOMIC DNA]</scope>
    <source>
        <strain evidence="2">Ve08.2h10</strain>
    </source>
</reference>
<protein>
    <submittedName>
        <fullName evidence="1">Uncharacterized protein</fullName>
    </submittedName>
</protein>
<evidence type="ECO:0000313" key="2">
    <source>
        <dbReference type="Proteomes" id="UP000054538"/>
    </source>
</evidence>
<dbReference type="AlphaFoldDB" id="A0A0D0E284"/>
<reference evidence="1 2" key="1">
    <citation type="submission" date="2014-04" db="EMBL/GenBank/DDBJ databases">
        <authorList>
            <consortium name="DOE Joint Genome Institute"/>
            <person name="Kuo A."/>
            <person name="Kohler A."/>
            <person name="Jargeat P."/>
            <person name="Nagy L.G."/>
            <person name="Floudas D."/>
            <person name="Copeland A."/>
            <person name="Barry K.W."/>
            <person name="Cichocki N."/>
            <person name="Veneault-Fourrey C."/>
            <person name="LaButti K."/>
            <person name="Lindquist E.A."/>
            <person name="Lipzen A."/>
            <person name="Lundell T."/>
            <person name="Morin E."/>
            <person name="Murat C."/>
            <person name="Sun H."/>
            <person name="Tunlid A."/>
            <person name="Henrissat B."/>
            <person name="Grigoriev I.V."/>
            <person name="Hibbett D.S."/>
            <person name="Martin F."/>
            <person name="Nordberg H.P."/>
            <person name="Cantor M.N."/>
            <person name="Hua S.X."/>
        </authorList>
    </citation>
    <scope>NUCLEOTIDE SEQUENCE [LARGE SCALE GENOMIC DNA]</scope>
    <source>
        <strain evidence="1 2">Ve08.2h10</strain>
    </source>
</reference>
<accession>A0A0D0E284</accession>
<dbReference type="HOGENOM" id="CLU_039070_3_2_1"/>
<dbReference type="EMBL" id="KN825458">
    <property type="protein sequence ID" value="KIK90880.1"/>
    <property type="molecule type" value="Genomic_DNA"/>
</dbReference>
<sequence>MSMEKASPVPCPPDSLWVLTDLIMDYMRHRFHAELFPMTDPTNILPDVNIPAEMESRYVPLYG</sequence>
<name>A0A0D0E284_9AGAM</name>
<proteinExistence type="predicted"/>
<organism evidence="1 2">
    <name type="scientific">Paxillus rubicundulus Ve08.2h10</name>
    <dbReference type="NCBI Taxonomy" id="930991"/>
    <lineage>
        <taxon>Eukaryota</taxon>
        <taxon>Fungi</taxon>
        <taxon>Dikarya</taxon>
        <taxon>Basidiomycota</taxon>
        <taxon>Agaricomycotina</taxon>
        <taxon>Agaricomycetes</taxon>
        <taxon>Agaricomycetidae</taxon>
        <taxon>Boletales</taxon>
        <taxon>Paxilineae</taxon>
        <taxon>Paxillaceae</taxon>
        <taxon>Paxillus</taxon>
    </lineage>
</organism>
<evidence type="ECO:0000313" key="1">
    <source>
        <dbReference type="EMBL" id="KIK90880.1"/>
    </source>
</evidence>
<dbReference type="InParanoid" id="A0A0D0E284"/>